<evidence type="ECO:0000259" key="4">
    <source>
        <dbReference type="PROSITE" id="PS50110"/>
    </source>
</evidence>
<dbReference type="AlphaFoldDB" id="A0A142VBQ4"/>
<keyword evidence="1 3" id="KW-0238">DNA-binding</keyword>
<dbReference type="InterPro" id="IPR001867">
    <property type="entry name" value="OmpR/PhoB-type_DNA-bd"/>
</dbReference>
<evidence type="ECO:0000313" key="6">
    <source>
        <dbReference type="EMBL" id="AMU87266.1"/>
    </source>
</evidence>
<dbReference type="RefSeq" id="WP_015407286.1">
    <property type="nucleotide sequence ID" value="NZ_AP024514.1"/>
</dbReference>
<dbReference type="Gene3D" id="1.10.10.10">
    <property type="entry name" value="Winged helix-like DNA-binding domain superfamily/Winged helix DNA-binding domain"/>
    <property type="match status" value="1"/>
</dbReference>
<dbReference type="GO" id="GO:0000976">
    <property type="term" value="F:transcription cis-regulatory region binding"/>
    <property type="evidence" value="ECO:0007669"/>
    <property type="project" value="TreeGrafter"/>
</dbReference>
<organism evidence="6 10">
    <name type="scientific">Dehalococcoides mccartyi</name>
    <dbReference type="NCBI Taxonomy" id="61435"/>
    <lineage>
        <taxon>Bacteria</taxon>
        <taxon>Bacillati</taxon>
        <taxon>Chloroflexota</taxon>
        <taxon>Dehalococcoidia</taxon>
        <taxon>Dehalococcoidales</taxon>
        <taxon>Dehalococcoidaceae</taxon>
        <taxon>Dehalococcoides</taxon>
    </lineage>
</organism>
<dbReference type="InterPro" id="IPR011006">
    <property type="entry name" value="CheY-like_superfamily"/>
</dbReference>
<dbReference type="CDD" id="cd00383">
    <property type="entry name" value="trans_reg_C"/>
    <property type="match status" value="1"/>
</dbReference>
<feature type="domain" description="Response regulatory" evidence="4">
    <location>
        <begin position="2"/>
        <end position="117"/>
    </location>
</feature>
<reference evidence="6 10" key="1">
    <citation type="submission" date="2015-03" db="EMBL/GenBank/DDBJ databases">
        <title>Genomic characterization of Dehalococcoides mccartyi strain 11a5, an unusal plasmid-containing chloroethene dechlorinator.</title>
        <authorList>
            <person name="Zhao S."/>
            <person name="Ding C."/>
            <person name="He J."/>
        </authorList>
    </citation>
    <scope>NUCLEOTIDE SEQUENCE [LARGE SCALE GENOMIC DNA]</scope>
    <source>
        <strain evidence="6 10">11a5</strain>
    </source>
</reference>
<dbReference type="GO" id="GO:0032993">
    <property type="term" value="C:protein-DNA complex"/>
    <property type="evidence" value="ECO:0007669"/>
    <property type="project" value="TreeGrafter"/>
</dbReference>
<proteinExistence type="predicted"/>
<evidence type="ECO:0000313" key="11">
    <source>
        <dbReference type="Proteomes" id="UP000233649"/>
    </source>
</evidence>
<dbReference type="GO" id="GO:0000156">
    <property type="term" value="F:phosphorelay response regulator activity"/>
    <property type="evidence" value="ECO:0007669"/>
    <property type="project" value="TreeGrafter"/>
</dbReference>
<name>A0A142VBQ4_9CHLR</name>
<dbReference type="InterPro" id="IPR001789">
    <property type="entry name" value="Sig_transdc_resp-reg_receiver"/>
</dbReference>
<dbReference type="EMBL" id="CP011127">
    <property type="protein sequence ID" value="AMU87266.1"/>
    <property type="molecule type" value="Genomic_DNA"/>
</dbReference>
<dbReference type="PANTHER" id="PTHR48111:SF50">
    <property type="entry name" value="KDP OPERON TRANSCRIPTIONAL REGULATORY PROTEIN KDPE"/>
    <property type="match status" value="1"/>
</dbReference>
<dbReference type="SMART" id="SM00862">
    <property type="entry name" value="Trans_reg_C"/>
    <property type="match status" value="1"/>
</dbReference>
<evidence type="ECO:0000256" key="3">
    <source>
        <dbReference type="PROSITE-ProRule" id="PRU01091"/>
    </source>
</evidence>
<feature type="DNA-binding region" description="OmpR/PhoB-type" evidence="3">
    <location>
        <begin position="126"/>
        <end position="225"/>
    </location>
</feature>
<evidence type="ECO:0000313" key="8">
    <source>
        <dbReference type="EMBL" id="RAL68921.1"/>
    </source>
</evidence>
<feature type="modified residue" description="4-aspartylphosphate" evidence="2">
    <location>
        <position position="53"/>
    </location>
</feature>
<evidence type="ECO:0000313" key="7">
    <source>
        <dbReference type="EMBL" id="PKH47843.1"/>
    </source>
</evidence>
<dbReference type="Proteomes" id="UP000233649">
    <property type="component" value="Unassembled WGS sequence"/>
</dbReference>
<dbReference type="InterPro" id="IPR039420">
    <property type="entry name" value="WalR-like"/>
</dbReference>
<dbReference type="EMBL" id="QGLC01000018">
    <property type="protein sequence ID" value="RAL68921.1"/>
    <property type="molecule type" value="Genomic_DNA"/>
</dbReference>
<feature type="domain" description="OmpR/PhoB-type" evidence="5">
    <location>
        <begin position="126"/>
        <end position="225"/>
    </location>
</feature>
<evidence type="ECO:0000313" key="9">
    <source>
        <dbReference type="EMBL" id="RAL70106.1"/>
    </source>
</evidence>
<evidence type="ECO:0000313" key="10">
    <source>
        <dbReference type="Proteomes" id="UP000076394"/>
    </source>
</evidence>
<dbReference type="EMBL" id="PHFD01000068">
    <property type="protein sequence ID" value="PKH47843.1"/>
    <property type="molecule type" value="Genomic_DNA"/>
</dbReference>
<dbReference type="GO" id="GO:0005829">
    <property type="term" value="C:cytosol"/>
    <property type="evidence" value="ECO:0007669"/>
    <property type="project" value="TreeGrafter"/>
</dbReference>
<dbReference type="PANTHER" id="PTHR48111">
    <property type="entry name" value="REGULATOR OF RPOS"/>
    <property type="match status" value="1"/>
</dbReference>
<dbReference type="Proteomes" id="UP000076394">
    <property type="component" value="Chromosome"/>
</dbReference>
<accession>A0A142VBQ4</accession>
<dbReference type="GO" id="GO:0006355">
    <property type="term" value="P:regulation of DNA-templated transcription"/>
    <property type="evidence" value="ECO:0007669"/>
    <property type="project" value="InterPro"/>
</dbReference>
<evidence type="ECO:0000313" key="12">
    <source>
        <dbReference type="Proteomes" id="UP000248786"/>
    </source>
</evidence>
<reference evidence="12 13" key="3">
    <citation type="submission" date="2018-05" db="EMBL/GenBank/DDBJ databases">
        <title>Draft genome sequences of Dehalococcoides mccartyi strains RC and KS.</title>
        <authorList>
            <person name="Higgins S.A."/>
            <person name="Padilla-Crespo E."/>
            <person name="Loeffler F.E."/>
        </authorList>
    </citation>
    <scope>NUCLEOTIDE SEQUENCE [LARGE SCALE GENOMIC DNA]</scope>
    <source>
        <strain evidence="9 12">KS</strain>
        <strain evidence="8 13">RC</strain>
    </source>
</reference>
<dbReference type="Proteomes" id="UP000249146">
    <property type="component" value="Unassembled WGS sequence"/>
</dbReference>
<evidence type="ECO:0000256" key="1">
    <source>
        <dbReference type="ARBA" id="ARBA00023125"/>
    </source>
</evidence>
<dbReference type="Gene3D" id="3.40.50.2300">
    <property type="match status" value="1"/>
</dbReference>
<dbReference type="Proteomes" id="UP000248786">
    <property type="component" value="Unassembled WGS sequence"/>
</dbReference>
<dbReference type="OrthoDB" id="9788600at2"/>
<dbReference type="SUPFAM" id="SSF46894">
    <property type="entry name" value="C-terminal effector domain of the bipartite response regulators"/>
    <property type="match status" value="1"/>
</dbReference>
<dbReference type="EMBL" id="QGLD01000016">
    <property type="protein sequence ID" value="RAL70106.1"/>
    <property type="molecule type" value="Genomic_DNA"/>
</dbReference>
<evidence type="ECO:0000259" key="5">
    <source>
        <dbReference type="PROSITE" id="PS51755"/>
    </source>
</evidence>
<protein>
    <submittedName>
        <fullName evidence="6 7">DNA-binding response regulator</fullName>
    </submittedName>
</protein>
<dbReference type="InterPro" id="IPR036388">
    <property type="entry name" value="WH-like_DNA-bd_sf"/>
</dbReference>
<dbReference type="SMART" id="SM00448">
    <property type="entry name" value="REC"/>
    <property type="match status" value="1"/>
</dbReference>
<dbReference type="PROSITE" id="PS51755">
    <property type="entry name" value="OMPR_PHOB"/>
    <property type="match status" value="1"/>
</dbReference>
<evidence type="ECO:0000313" key="13">
    <source>
        <dbReference type="Proteomes" id="UP000249146"/>
    </source>
</evidence>
<dbReference type="Pfam" id="PF00486">
    <property type="entry name" value="Trans_reg_C"/>
    <property type="match status" value="1"/>
</dbReference>
<dbReference type="Pfam" id="PF00072">
    <property type="entry name" value="Response_reg"/>
    <property type="match status" value="1"/>
</dbReference>
<dbReference type="PROSITE" id="PS50110">
    <property type="entry name" value="RESPONSE_REGULATORY"/>
    <property type="match status" value="1"/>
</dbReference>
<evidence type="ECO:0000256" key="2">
    <source>
        <dbReference type="PROSITE-ProRule" id="PRU00169"/>
    </source>
</evidence>
<gene>
    <name evidence="9" type="ORF">C1G86_1430</name>
    <name evidence="8" type="ORF">C1G87_1393</name>
    <name evidence="7" type="ORF">CVH13_00203</name>
    <name evidence="6" type="ORF">Dm11a5_1440</name>
</gene>
<dbReference type="PATRIC" id="fig|61435.8.peg.1433"/>
<sequence length="225" mass="25434">MKLLIIEDDPQIIDAISSVLKIVWSNIRVLSSTSGKGGIELVESQNPDAVLLDLGLPDIDGFDVLRQIRAFSLVPIIIITVCEDENILVKAFELDANDYLVKPFRQLELIARLKASMKKRRFMEEDLSVTSANIHFGRTVQEVYVNNKRLFLTQTEGRLLYQLVSKVGKVITVTELSEVLWGDYIPGASDNIKNYICRLRRKMEEDPANPKIILNHHGIGYSIPV</sequence>
<reference evidence="7 11" key="2">
    <citation type="journal article" date="2017" name="FEMS Microbiol. Ecol.">
        <title>Reconstructed genomes of novel Dehalococcoides mccartyi strains from 1,2,3,4-tetrachlorodibenzo-p-dioxin-dechlorinating enrichment cultures reveal divergent reductive dehalogenase gene profiles.</title>
        <authorList>
            <person name="Dam H.T."/>
            <person name="Vollmers J."/>
            <person name="Kaster A.K."/>
            <person name="Haggblom M.M."/>
        </authorList>
    </citation>
    <scope>NUCLEOTIDE SEQUENCE [LARGE SCALE GENOMIC DNA]</scope>
    <source>
        <strain evidence="7 11">H1-3-2.001</strain>
    </source>
</reference>
<keyword evidence="2" id="KW-0597">Phosphoprotein</keyword>
<dbReference type="SUPFAM" id="SSF52172">
    <property type="entry name" value="CheY-like"/>
    <property type="match status" value="1"/>
</dbReference>
<dbReference type="InterPro" id="IPR016032">
    <property type="entry name" value="Sig_transdc_resp-reg_C-effctor"/>
</dbReference>